<proteinExistence type="predicted"/>
<accession>A0A8S5VU04</accession>
<dbReference type="EMBL" id="BK035393">
    <property type="protein sequence ID" value="DAG97904.1"/>
    <property type="molecule type" value="Genomic_DNA"/>
</dbReference>
<name>A0A8S5VU04_9CAUD</name>
<organism evidence="1">
    <name type="scientific">Ackermannviridae sp</name>
    <dbReference type="NCBI Taxonomy" id="2831612"/>
    <lineage>
        <taxon>Viruses</taxon>
        <taxon>Duplodnaviria</taxon>
        <taxon>Heunggongvirae</taxon>
        <taxon>Uroviricota</taxon>
        <taxon>Caudoviricetes</taxon>
        <taxon>Pantevenvirales</taxon>
        <taxon>Ackermannviridae</taxon>
    </lineage>
</organism>
<evidence type="ECO:0000313" key="1">
    <source>
        <dbReference type="EMBL" id="DAG97904.1"/>
    </source>
</evidence>
<reference evidence="1" key="1">
    <citation type="journal article" date="2021" name="Proc. Natl. Acad. Sci. U.S.A.">
        <title>A Catalog of Tens of Thousands of Viruses from Human Metagenomes Reveals Hidden Associations with Chronic Diseases.</title>
        <authorList>
            <person name="Tisza M.J."/>
            <person name="Buck C.B."/>
        </authorList>
    </citation>
    <scope>NUCLEOTIDE SEQUENCE</scope>
    <source>
        <strain evidence="1">CtASH1</strain>
    </source>
</reference>
<sequence>MKKLRTVGSSAIFDIEKSPMEIEYVMEKVEGENSSSLLLRDFTTSSDGKNWDSWKSYNRDSLVGVHGKHIKVRYSLVENFLGSTISIEKPLIKYKSPQTTFIDQGESFLLSGVDSLADYSRMSIGLQKLEIDMNYYIQQHSAVSVKYWHTNPDLKSKDEFLREYSLQNVVDMKILKVVLKDNQIPEPKHEFSQWGIEFEKLEVYFEKTYFEEVFGIKEEPRKMDYLYFSEINRMYMIQDVYLNHGIGEHGSFYVCTIKKYEDMTNVDKRDDDLEFLKEHVKIDDYSDEQIDEMEDMQNTKQNLDNVGVDDLLHSEFDPSLVKSERCDYDNNGNSLGKFIYDMSVGKTGETAIKYLPRVHSRQGISFMFWIELLDDSLSKVINVDGKPFSISVSTKNIVVSGEHSFSLEIDLERRKFYCVVIGINNEHHFMRFNIYQVNDGDSTILKSVFDHTEPMEKVMKLLYRERSSVLEIDGQVALITGKYAIRQIRIANHEVDETYHSYIMSKQMVKTPSKFFIIDDCRDPLNLDKKSRSLFREINESFLKRRTIH</sequence>
<protein>
    <submittedName>
        <fullName evidence="1">Head closure knob</fullName>
    </submittedName>
</protein>